<reference evidence="1 2" key="1">
    <citation type="submission" date="2021-06" db="EMBL/GenBank/DDBJ databases">
        <authorList>
            <person name="Palmer J.M."/>
        </authorList>
    </citation>
    <scope>NUCLEOTIDE SEQUENCE [LARGE SCALE GENOMIC DNA]</scope>
    <source>
        <strain evidence="1 2">AS_MEX2019</strain>
        <tissue evidence="1">Muscle</tissue>
    </source>
</reference>
<dbReference type="EMBL" id="JAHRIP010066117">
    <property type="protein sequence ID" value="MEQ2306231.1"/>
    <property type="molecule type" value="Genomic_DNA"/>
</dbReference>
<proteinExistence type="predicted"/>
<gene>
    <name evidence="1" type="ORF">AMECASPLE_006030</name>
</gene>
<comment type="caution">
    <text evidence="1">The sequence shown here is derived from an EMBL/GenBank/DDBJ whole genome shotgun (WGS) entry which is preliminary data.</text>
</comment>
<evidence type="ECO:0000313" key="2">
    <source>
        <dbReference type="Proteomes" id="UP001469553"/>
    </source>
</evidence>
<name>A0ABV0ZJN9_9TELE</name>
<evidence type="ECO:0000313" key="1">
    <source>
        <dbReference type="EMBL" id="MEQ2306231.1"/>
    </source>
</evidence>
<organism evidence="1 2">
    <name type="scientific">Ameca splendens</name>
    <dbReference type="NCBI Taxonomy" id="208324"/>
    <lineage>
        <taxon>Eukaryota</taxon>
        <taxon>Metazoa</taxon>
        <taxon>Chordata</taxon>
        <taxon>Craniata</taxon>
        <taxon>Vertebrata</taxon>
        <taxon>Euteleostomi</taxon>
        <taxon>Actinopterygii</taxon>
        <taxon>Neopterygii</taxon>
        <taxon>Teleostei</taxon>
        <taxon>Neoteleostei</taxon>
        <taxon>Acanthomorphata</taxon>
        <taxon>Ovalentaria</taxon>
        <taxon>Atherinomorphae</taxon>
        <taxon>Cyprinodontiformes</taxon>
        <taxon>Goodeidae</taxon>
        <taxon>Ameca</taxon>
    </lineage>
</organism>
<dbReference type="Proteomes" id="UP001469553">
    <property type="component" value="Unassembled WGS sequence"/>
</dbReference>
<keyword evidence="2" id="KW-1185">Reference proteome</keyword>
<protein>
    <submittedName>
        <fullName evidence="1">Uncharacterized protein</fullName>
    </submittedName>
</protein>
<accession>A0ABV0ZJN9</accession>
<sequence length="70" mass="8181">MKPTSRGGCCTQSRLRFQPRDQLGLTRKHNKYREPECVCREVNLLDQNEQDGLHNHHANSLFHYIPIVHG</sequence>